<organism evidence="1 2">
    <name type="scientific">Nocardioides baekrokdamisoli</name>
    <dbReference type="NCBI Taxonomy" id="1804624"/>
    <lineage>
        <taxon>Bacteria</taxon>
        <taxon>Bacillati</taxon>
        <taxon>Actinomycetota</taxon>
        <taxon>Actinomycetes</taxon>
        <taxon>Propionibacteriales</taxon>
        <taxon>Nocardioidaceae</taxon>
        <taxon>Nocardioides</taxon>
    </lineage>
</organism>
<gene>
    <name evidence="1" type="ORF">Back2_07660</name>
</gene>
<sequence length="201" mass="21181">MPLTPGCPRCPTPVAQVGREVSCPEHGVLAPVWRTESATYDGFVDHLELAGDMPTLLPWPLGTAWNVGDFAVVPDAATLTAVRGPSDGGEVDVTLVIERPGTGLGARVAGTPDPADDLAYAPAHARVRIASQAISLWALDTGGTELDRTVLVGEHGGRWLWLILRPASALLLMGREWHLRDVSALGMSLVELPFGGPAGAW</sequence>
<dbReference type="AlphaFoldDB" id="A0A3G9J0I5"/>
<protein>
    <submittedName>
        <fullName evidence="1">Uncharacterized protein</fullName>
    </submittedName>
</protein>
<dbReference type="InterPro" id="IPR046646">
    <property type="entry name" value="DUF6758"/>
</dbReference>
<proteinExistence type="predicted"/>
<evidence type="ECO:0000313" key="1">
    <source>
        <dbReference type="EMBL" id="BBH16479.1"/>
    </source>
</evidence>
<dbReference type="EMBL" id="AP019307">
    <property type="protein sequence ID" value="BBH16479.1"/>
    <property type="molecule type" value="Genomic_DNA"/>
</dbReference>
<name>A0A3G9J0I5_9ACTN</name>
<accession>A0A3G9J0I5</accession>
<keyword evidence="2" id="KW-1185">Reference proteome</keyword>
<dbReference type="RefSeq" id="WP_231998824.1">
    <property type="nucleotide sequence ID" value="NZ_AP019307.1"/>
</dbReference>
<dbReference type="KEGG" id="nbe:Back2_07660"/>
<reference evidence="1 2" key="1">
    <citation type="submission" date="2018-11" db="EMBL/GenBank/DDBJ databases">
        <title>Complete genome sequence of Nocardioides baekrokdamisoli strain KCTC 39748.</title>
        <authorList>
            <person name="Kang S.W."/>
            <person name="Lee K.C."/>
            <person name="Kim K.K."/>
            <person name="Kim J.S."/>
            <person name="Kim D.S."/>
            <person name="Ko S.H."/>
            <person name="Yang S.H."/>
            <person name="Shin Y.K."/>
            <person name="Lee J.S."/>
        </authorList>
    </citation>
    <scope>NUCLEOTIDE SEQUENCE [LARGE SCALE GENOMIC DNA]</scope>
    <source>
        <strain evidence="1 2">KCTC 39748</strain>
    </source>
</reference>
<evidence type="ECO:0000313" key="2">
    <source>
        <dbReference type="Proteomes" id="UP000271573"/>
    </source>
</evidence>
<dbReference type="Proteomes" id="UP000271573">
    <property type="component" value="Chromosome"/>
</dbReference>
<dbReference type="Pfam" id="PF20544">
    <property type="entry name" value="DUF6758"/>
    <property type="match status" value="1"/>
</dbReference>